<keyword evidence="1" id="KW-0732">Signal</keyword>
<dbReference type="Proteomes" id="UP000095283">
    <property type="component" value="Unplaced"/>
</dbReference>
<sequence>MHFFLLSTLLDGNITALFVDNFEVHGVDRSRPTLIFHGYFTTSSNITRQQIIDLIDISPDLTLYYLAPLDYFPQRYPLVDSELVKNFTCQNGGILLPNSTCVCPGFISGRQCEIIKCGNL</sequence>
<evidence type="ECO:0000256" key="1">
    <source>
        <dbReference type="SAM" id="SignalP"/>
    </source>
</evidence>
<dbReference type="WBParaSite" id="Hba_18053">
    <property type="protein sequence ID" value="Hba_18053"/>
    <property type="gene ID" value="Hba_18053"/>
</dbReference>
<feature type="signal peptide" evidence="1">
    <location>
        <begin position="1"/>
        <end position="16"/>
    </location>
</feature>
<proteinExistence type="predicted"/>
<evidence type="ECO:0000313" key="4">
    <source>
        <dbReference type="WBParaSite" id="Hba_18053"/>
    </source>
</evidence>
<reference evidence="4" key="1">
    <citation type="submission" date="2016-11" db="UniProtKB">
        <authorList>
            <consortium name="WormBaseParasite"/>
        </authorList>
    </citation>
    <scope>IDENTIFICATION</scope>
</reference>
<dbReference type="AlphaFoldDB" id="A0A1I7XL66"/>
<evidence type="ECO:0000313" key="3">
    <source>
        <dbReference type="Proteomes" id="UP000095283"/>
    </source>
</evidence>
<keyword evidence="3" id="KW-1185">Reference proteome</keyword>
<feature type="chain" id="PRO_5009311341" evidence="1">
    <location>
        <begin position="17"/>
        <end position="120"/>
    </location>
</feature>
<name>A0A1I7XL66_HETBA</name>
<accession>A0A1I7XL66</accession>
<dbReference type="InterPro" id="IPR000742">
    <property type="entry name" value="EGF"/>
</dbReference>
<protein>
    <submittedName>
        <fullName evidence="4">EGF-like domain-containing protein</fullName>
    </submittedName>
</protein>
<evidence type="ECO:0000259" key="2">
    <source>
        <dbReference type="PROSITE" id="PS00022"/>
    </source>
</evidence>
<dbReference type="PROSITE" id="PS00022">
    <property type="entry name" value="EGF_1"/>
    <property type="match status" value="1"/>
</dbReference>
<organism evidence="3 4">
    <name type="scientific">Heterorhabditis bacteriophora</name>
    <name type="common">Entomopathogenic nematode worm</name>
    <dbReference type="NCBI Taxonomy" id="37862"/>
    <lineage>
        <taxon>Eukaryota</taxon>
        <taxon>Metazoa</taxon>
        <taxon>Ecdysozoa</taxon>
        <taxon>Nematoda</taxon>
        <taxon>Chromadorea</taxon>
        <taxon>Rhabditida</taxon>
        <taxon>Rhabditina</taxon>
        <taxon>Rhabditomorpha</taxon>
        <taxon>Strongyloidea</taxon>
        <taxon>Heterorhabditidae</taxon>
        <taxon>Heterorhabditis</taxon>
    </lineage>
</organism>
<feature type="domain" description="EGF-like" evidence="2">
    <location>
        <begin position="101"/>
        <end position="112"/>
    </location>
</feature>